<dbReference type="GO" id="GO:1990961">
    <property type="term" value="P:xenobiotic detoxification by transmembrane export across the plasma membrane"/>
    <property type="evidence" value="ECO:0007669"/>
    <property type="project" value="InterPro"/>
</dbReference>
<accession>A0A2A3U1A4</accession>
<comment type="caution">
    <text evidence="12">The sequence shown here is derived from an EMBL/GenBank/DDBJ whole genome shotgun (WGS) entry which is preliminary data.</text>
</comment>
<evidence type="ECO:0000259" key="10">
    <source>
        <dbReference type="PROSITE" id="PS50850"/>
    </source>
</evidence>
<dbReference type="InterPro" id="IPR005829">
    <property type="entry name" value="Sugar_transporter_CS"/>
</dbReference>
<evidence type="ECO:0000256" key="6">
    <source>
        <dbReference type="ARBA" id="ARBA00022692"/>
    </source>
</evidence>
<feature type="transmembrane region" description="Helical" evidence="9">
    <location>
        <begin position="340"/>
        <end position="360"/>
    </location>
</feature>
<proteinExistence type="inferred from homology"/>
<gene>
    <name evidence="12" type="ORF">CNR29_13240</name>
    <name evidence="13" type="ORF">DIS17_06720</name>
    <name evidence="11" type="ORF">JK167_05950</name>
</gene>
<reference evidence="13" key="2">
    <citation type="submission" date="2018-05" db="EMBL/GenBank/DDBJ databases">
        <title>Genome Comparison of Lactic Acid Bacteria Isolated from non-Wheat Sourdough.</title>
        <authorList>
            <person name="Rice T."/>
            <person name="Axel C."/>
            <person name="Lynch K.M."/>
            <person name="Benz C."/>
            <person name="Arendt E.K."/>
            <person name="Coffey A."/>
        </authorList>
    </citation>
    <scope>NUCLEOTIDE SEQUENCE</scope>
    <source>
        <strain evidence="13">TR055</strain>
    </source>
</reference>
<feature type="transmembrane region" description="Helical" evidence="9">
    <location>
        <begin position="223"/>
        <end position="243"/>
    </location>
</feature>
<keyword evidence="8 9" id="KW-0472">Membrane</keyword>
<dbReference type="Proteomes" id="UP000676478">
    <property type="component" value="Unassembled WGS sequence"/>
</dbReference>
<dbReference type="NCBIfam" id="TIGR00710">
    <property type="entry name" value="efflux_Bcr_CflA"/>
    <property type="match status" value="1"/>
</dbReference>
<dbReference type="SUPFAM" id="SSF103473">
    <property type="entry name" value="MFS general substrate transporter"/>
    <property type="match status" value="1"/>
</dbReference>
<dbReference type="AlphaFoldDB" id="A0A2A3U1A4"/>
<evidence type="ECO:0000313" key="12">
    <source>
        <dbReference type="EMBL" id="PBQ24935.1"/>
    </source>
</evidence>
<dbReference type="CDD" id="cd17320">
    <property type="entry name" value="MFS_MdfA_MDR_like"/>
    <property type="match status" value="1"/>
</dbReference>
<evidence type="ECO:0000256" key="1">
    <source>
        <dbReference type="ARBA" id="ARBA00004651"/>
    </source>
</evidence>
<dbReference type="InterPro" id="IPR004812">
    <property type="entry name" value="Efflux_drug-R_Bcr/CmlA"/>
</dbReference>
<dbReference type="InterPro" id="IPR036259">
    <property type="entry name" value="MFS_trans_sf"/>
</dbReference>
<dbReference type="OrthoDB" id="9800416at2"/>
<evidence type="ECO:0000256" key="2">
    <source>
        <dbReference type="ARBA" id="ARBA00006236"/>
    </source>
</evidence>
<evidence type="ECO:0000256" key="9">
    <source>
        <dbReference type="RuleBase" id="RU365088"/>
    </source>
</evidence>
<feature type="transmembrane region" description="Helical" evidence="9">
    <location>
        <begin position="41"/>
        <end position="60"/>
    </location>
</feature>
<feature type="transmembrane region" description="Helical" evidence="9">
    <location>
        <begin position="426"/>
        <end position="444"/>
    </location>
</feature>
<dbReference type="PROSITE" id="PS50850">
    <property type="entry name" value="MFS"/>
    <property type="match status" value="1"/>
</dbReference>
<comment type="caution">
    <text evidence="9">Lacks conserved residue(s) required for the propagation of feature annotation.</text>
</comment>
<evidence type="ECO:0000256" key="8">
    <source>
        <dbReference type="ARBA" id="ARBA00023136"/>
    </source>
</evidence>
<keyword evidence="7 9" id="KW-1133">Transmembrane helix</keyword>
<evidence type="ECO:0000256" key="7">
    <source>
        <dbReference type="ARBA" id="ARBA00022989"/>
    </source>
</evidence>
<dbReference type="Pfam" id="PF07690">
    <property type="entry name" value="MFS_1"/>
    <property type="match status" value="1"/>
</dbReference>
<dbReference type="Proteomes" id="UP000217918">
    <property type="component" value="Unassembled WGS sequence"/>
</dbReference>
<dbReference type="InterPro" id="IPR020846">
    <property type="entry name" value="MFS_dom"/>
</dbReference>
<dbReference type="GO" id="GO:0042910">
    <property type="term" value="F:xenobiotic transmembrane transporter activity"/>
    <property type="evidence" value="ECO:0007669"/>
    <property type="project" value="InterPro"/>
</dbReference>
<dbReference type="InterPro" id="IPR011701">
    <property type="entry name" value="MFS"/>
</dbReference>
<feature type="domain" description="Major facilitator superfamily (MFS) profile" evidence="10">
    <location>
        <begin position="44"/>
        <end position="452"/>
    </location>
</feature>
<comment type="subcellular location">
    <subcellularLocation>
        <location evidence="1 9">Cell membrane</location>
        <topology evidence="1 9">Multi-pass membrane protein</topology>
    </subcellularLocation>
</comment>
<dbReference type="EMBL" id="NVYO01000001">
    <property type="protein sequence ID" value="PBQ24935.1"/>
    <property type="molecule type" value="Genomic_DNA"/>
</dbReference>
<dbReference type="InterPro" id="IPR001958">
    <property type="entry name" value="Tet-R_TetA/multi-R_MdtG-like"/>
</dbReference>
<dbReference type="PROSITE" id="PS00216">
    <property type="entry name" value="SUGAR_TRANSPORT_1"/>
    <property type="match status" value="1"/>
</dbReference>
<evidence type="ECO:0000313" key="11">
    <source>
        <dbReference type="EMBL" id="MBS1010374.1"/>
    </source>
</evidence>
<evidence type="ECO:0000256" key="5">
    <source>
        <dbReference type="ARBA" id="ARBA00022475"/>
    </source>
</evidence>
<feature type="transmembrane region" description="Helical" evidence="9">
    <location>
        <begin position="135"/>
        <end position="154"/>
    </location>
</feature>
<keyword evidence="4 9" id="KW-0813">Transport</keyword>
<dbReference type="PRINTS" id="PR01035">
    <property type="entry name" value="TCRTETA"/>
</dbReference>
<evidence type="ECO:0000313" key="14">
    <source>
        <dbReference type="Proteomes" id="UP000217918"/>
    </source>
</evidence>
<reference evidence="12 14" key="1">
    <citation type="submission" date="2017-09" db="EMBL/GenBank/DDBJ databases">
        <title>Genome sequence of Lactobacillus brevis D7.</title>
        <authorList>
            <person name="Kwon M.-S."/>
            <person name="Lim S.K."/>
            <person name="Choi H.-J."/>
        </authorList>
    </citation>
    <scope>NUCLEOTIDE SEQUENCE [LARGE SCALE GENOMIC DNA]</scope>
    <source>
        <strain evidence="12 14">D7</strain>
    </source>
</reference>
<dbReference type="Gene3D" id="1.20.1720.10">
    <property type="entry name" value="Multidrug resistance protein D"/>
    <property type="match status" value="1"/>
</dbReference>
<comment type="similarity">
    <text evidence="2 9">Belongs to the major facilitator superfamily. Bcr/CmlA family.</text>
</comment>
<dbReference type="PANTHER" id="PTHR23502">
    <property type="entry name" value="MAJOR FACILITATOR SUPERFAMILY"/>
    <property type="match status" value="1"/>
</dbReference>
<evidence type="ECO:0000256" key="4">
    <source>
        <dbReference type="ARBA" id="ARBA00022448"/>
    </source>
</evidence>
<protein>
    <recommendedName>
        <fullName evidence="9">Bcr/CflA family efflux transporter</fullName>
    </recommendedName>
</protein>
<organism evidence="12 14">
    <name type="scientific">Levilactobacillus brevis</name>
    <name type="common">Lactobacillus brevis</name>
    <dbReference type="NCBI Taxonomy" id="1580"/>
    <lineage>
        <taxon>Bacteria</taxon>
        <taxon>Bacillati</taxon>
        <taxon>Bacillota</taxon>
        <taxon>Bacilli</taxon>
        <taxon>Lactobacillales</taxon>
        <taxon>Lactobacillaceae</taxon>
        <taxon>Levilactobacillus</taxon>
    </lineage>
</organism>
<feature type="transmembrane region" description="Helical" evidence="9">
    <location>
        <begin position="193"/>
        <end position="217"/>
    </location>
</feature>
<feature type="transmembrane region" description="Helical" evidence="9">
    <location>
        <begin position="273"/>
        <end position="291"/>
    </location>
</feature>
<evidence type="ECO:0000313" key="13">
    <source>
        <dbReference type="EMBL" id="TOZ04218.1"/>
    </source>
</evidence>
<feature type="transmembrane region" description="Helical" evidence="9">
    <location>
        <begin position="104"/>
        <end position="123"/>
    </location>
</feature>
<name>A0A2A3U1A4_LEVBR</name>
<dbReference type="PANTHER" id="PTHR23502:SF132">
    <property type="entry name" value="POLYAMINE TRANSPORTER 2-RELATED"/>
    <property type="match status" value="1"/>
</dbReference>
<evidence type="ECO:0000256" key="3">
    <source>
        <dbReference type="ARBA" id="ARBA00007520"/>
    </source>
</evidence>
<feature type="transmembrane region" description="Helical" evidence="9">
    <location>
        <begin position="311"/>
        <end position="328"/>
    </location>
</feature>
<dbReference type="EMBL" id="QFDK01000006">
    <property type="protein sequence ID" value="TOZ04218.1"/>
    <property type="molecule type" value="Genomic_DNA"/>
</dbReference>
<reference evidence="11" key="4">
    <citation type="submission" date="2022-09" db="EMBL/GenBank/DDBJ databases">
        <title>Genome-inferred correspondence between phylogeny and metabolic traits in the wild Drosophila gut microbiome.</title>
        <authorList>
            <person name="Bueno E."/>
            <person name="Blow F."/>
            <person name="Douglas A.E."/>
        </authorList>
    </citation>
    <scope>NUCLEOTIDE SEQUENCE</scope>
    <source>
        <strain evidence="11">Dm-2019-70</strain>
    </source>
</reference>
<feature type="transmembrane region" description="Helical" evidence="9">
    <location>
        <begin position="67"/>
        <end position="84"/>
    </location>
</feature>
<comment type="similarity">
    <text evidence="3">Belongs to the major facilitator superfamily. TCR/Tet family.</text>
</comment>
<keyword evidence="6 9" id="KW-0812">Transmembrane</keyword>
<dbReference type="GO" id="GO:0005886">
    <property type="term" value="C:plasma membrane"/>
    <property type="evidence" value="ECO:0007669"/>
    <property type="project" value="UniProtKB-SubCell"/>
</dbReference>
<dbReference type="Proteomes" id="UP000785759">
    <property type="component" value="Unassembled WGS sequence"/>
</dbReference>
<dbReference type="EMBL" id="JAERKF010000006">
    <property type="protein sequence ID" value="MBS1010374.1"/>
    <property type="molecule type" value="Genomic_DNA"/>
</dbReference>
<feature type="transmembrane region" description="Helical" evidence="9">
    <location>
        <begin position="366"/>
        <end position="390"/>
    </location>
</feature>
<reference evidence="11" key="3">
    <citation type="submission" date="2020-12" db="EMBL/GenBank/DDBJ databases">
        <authorList>
            <person name="Mcmullen J.G."/>
        </authorList>
    </citation>
    <scope>NUCLEOTIDE SEQUENCE</scope>
    <source>
        <strain evidence="11">Dm-2019-70</strain>
    </source>
</reference>
<keyword evidence="5 9" id="KW-1003">Cell membrane</keyword>
<sequence length="452" mass="48046">MSSKFASKHHCRLQIHLNPAIMEEYVYARPSFRCVKWRSNGILAIIILSILKGLTALNPVLTRRRRIWLTLLLGTVSATGPLAIDLYLPALPQMKAQFATTASLMQLSITACLIGLALGQLIAGPLSDQYGRRKPLIIGFVIFGLVSLAMAFIHSVTLLIALRFIQGLAGATGQVLARAVARDLFSGKKLTRFYALLNTVNGVFPIIAPIIGGFMIQYVDWEAIFILLALIGLLIALAVTFGLHESLPPEKRQTGGFHTSLLAMGKLVVQPSFWPLILATGLVYGGLFSYISASTFVFQTGFGMAPQTFSLLYAFNGLGIVVGSNLPGRLAGRFSNRQQVTSMLAIAAGVSALLIISLLFPANVWVVSGLILLLVILIGALLTLTVTIIMDQATSNAGGASAVIGLSQNACGGLASPLVGLSGKSYAAMAIMLFVCNVGAYGLVKAQGRKAQ</sequence>